<dbReference type="InterPro" id="IPR034690">
    <property type="entry name" value="Endolysin_T4_type"/>
</dbReference>
<dbReference type="GO" id="GO:0042742">
    <property type="term" value="P:defense response to bacterium"/>
    <property type="evidence" value="ECO:0007669"/>
    <property type="project" value="UniProtKB-KW"/>
</dbReference>
<evidence type="ECO:0000256" key="7">
    <source>
        <dbReference type="ARBA" id="ARBA00023142"/>
    </source>
</evidence>
<dbReference type="EMBL" id="LR796199">
    <property type="protein sequence ID" value="CAB4126550.1"/>
    <property type="molecule type" value="Genomic_DNA"/>
</dbReference>
<gene>
    <name evidence="12" type="ORF">UFOVP81_1</name>
</gene>
<evidence type="ECO:0000256" key="1">
    <source>
        <dbReference type="ARBA" id="ARBA00000632"/>
    </source>
</evidence>
<accession>A0A6J5L255</accession>
<dbReference type="InterPro" id="IPR051018">
    <property type="entry name" value="Bacteriophage_GH24"/>
</dbReference>
<feature type="active site" description="Proton donor/acceptor" evidence="10">
    <location>
        <position position="24"/>
    </location>
</feature>
<reference evidence="12" key="1">
    <citation type="submission" date="2020-04" db="EMBL/GenBank/DDBJ databases">
        <authorList>
            <person name="Chiriac C."/>
            <person name="Salcher M."/>
            <person name="Ghai R."/>
            <person name="Kavagutti S V."/>
        </authorList>
    </citation>
    <scope>NUCLEOTIDE SEQUENCE</scope>
</reference>
<evidence type="ECO:0000256" key="5">
    <source>
        <dbReference type="ARBA" id="ARBA00022801"/>
    </source>
</evidence>
<evidence type="ECO:0000256" key="3">
    <source>
        <dbReference type="ARBA" id="ARBA00022612"/>
    </source>
</evidence>
<dbReference type="Pfam" id="PF00959">
    <property type="entry name" value="Phage_lysozyme"/>
    <property type="match status" value="1"/>
</dbReference>
<evidence type="ECO:0000256" key="10">
    <source>
        <dbReference type="HAMAP-Rule" id="MF_04110"/>
    </source>
</evidence>
<evidence type="ECO:0000256" key="8">
    <source>
        <dbReference type="ARBA" id="ARBA00023200"/>
    </source>
</evidence>
<feature type="active site" description="Proton donor/acceptor" evidence="10">
    <location>
        <position position="15"/>
    </location>
</feature>
<keyword evidence="5 10" id="KW-0378">Hydrolase</keyword>
<proteinExistence type="inferred from homology"/>
<dbReference type="CDD" id="cd00737">
    <property type="entry name" value="lyz_endolysin_autolysin"/>
    <property type="match status" value="1"/>
</dbReference>
<dbReference type="GO" id="GO:0009253">
    <property type="term" value="P:peptidoglycan catabolic process"/>
    <property type="evidence" value="ECO:0007669"/>
    <property type="project" value="UniProtKB-UniRule"/>
</dbReference>
<dbReference type="PANTHER" id="PTHR38107:SF3">
    <property type="entry name" value="LYSOZYME RRRD-RELATED"/>
    <property type="match status" value="1"/>
</dbReference>
<evidence type="ECO:0000256" key="11">
    <source>
        <dbReference type="RuleBase" id="RU003788"/>
    </source>
</evidence>
<keyword evidence="6 10" id="KW-0204">Cytolysis</keyword>
<comment type="similarity">
    <text evidence="10 11">Belongs to the glycosyl hydrolase 24 family.</text>
</comment>
<keyword evidence="9 10" id="KW-0326">Glycosidase</keyword>
<dbReference type="InterPro" id="IPR023347">
    <property type="entry name" value="Lysozyme_dom_sf"/>
</dbReference>
<keyword evidence="8 10" id="KW-1035">Host cytoplasm</keyword>
<evidence type="ECO:0000256" key="6">
    <source>
        <dbReference type="ARBA" id="ARBA00022852"/>
    </source>
</evidence>
<dbReference type="HAMAP" id="MF_04110">
    <property type="entry name" value="ENDOLYSIN_T4"/>
    <property type="match status" value="1"/>
</dbReference>
<dbReference type="GO" id="GO:0003796">
    <property type="term" value="F:lysozyme activity"/>
    <property type="evidence" value="ECO:0007669"/>
    <property type="project" value="UniProtKB-UniRule"/>
</dbReference>
<evidence type="ECO:0000256" key="4">
    <source>
        <dbReference type="ARBA" id="ARBA00022638"/>
    </source>
</evidence>
<protein>
    <recommendedName>
        <fullName evidence="10">Endolysin</fullName>
        <ecNumber evidence="10">3.2.1.17</ecNumber>
    </recommendedName>
    <alternativeName>
        <fullName evidence="10">Lysis protein</fullName>
    </alternativeName>
    <alternativeName>
        <fullName evidence="10">Lysozyme</fullName>
    </alternativeName>
    <alternativeName>
        <fullName evidence="10">Muramidase</fullName>
    </alternativeName>
</protein>
<dbReference type="GO" id="GO:0044659">
    <property type="term" value="P:viral release from host cell by cytolysis"/>
    <property type="evidence" value="ECO:0007669"/>
    <property type="project" value="UniProtKB-UniRule"/>
</dbReference>
<keyword evidence="3 10" id="KW-1188">Viral release from host cell</keyword>
<name>A0A6J5L255_9CAUD</name>
<dbReference type="GO" id="GO:0016998">
    <property type="term" value="P:cell wall macromolecule catabolic process"/>
    <property type="evidence" value="ECO:0007669"/>
    <property type="project" value="InterPro"/>
</dbReference>
<keyword evidence="7 10" id="KW-0578">Host cell lysis by virus</keyword>
<dbReference type="InterPro" id="IPR023346">
    <property type="entry name" value="Lysozyme-like_dom_sf"/>
</dbReference>
<dbReference type="InterPro" id="IPR033907">
    <property type="entry name" value="Endolysin_autolysin"/>
</dbReference>
<comment type="subcellular location">
    <subcellularLocation>
        <location evidence="10">Host cytoplasm</location>
    </subcellularLocation>
    <text evidence="10">The endolysin is cytoplasmic, but can reach the periplasmic space with the help of the holins which disrupt the host cell membrane.</text>
</comment>
<comment type="function">
    <text evidence="10">Endolysin with lysozyme activity that degrades host peptidoglycans and participates with the holin and spanin proteins in the sequential events which lead to the programmed host cell lysis releasing the mature viral particles. Once the holin has permeabilized the host cell membrane, the endolysin can reach the periplasm and break down the peptidoglycan layer.</text>
</comment>
<keyword evidence="2 10" id="KW-0929">Antimicrobial</keyword>
<dbReference type="EC" id="3.2.1.17" evidence="10"/>
<comment type="catalytic activity">
    <reaction evidence="1 10 11">
        <text>Hydrolysis of (1-&gt;4)-beta-linkages between N-acetylmuramic acid and N-acetyl-D-glucosamine residues in a peptidoglycan and between N-acetyl-D-glucosamine residues in chitodextrins.</text>
        <dbReference type="EC" id="3.2.1.17"/>
    </reaction>
</comment>
<organism evidence="12">
    <name type="scientific">uncultured Caudovirales phage</name>
    <dbReference type="NCBI Taxonomy" id="2100421"/>
    <lineage>
        <taxon>Viruses</taxon>
        <taxon>Duplodnaviria</taxon>
        <taxon>Heunggongvirae</taxon>
        <taxon>Uroviricota</taxon>
        <taxon>Caudoviricetes</taxon>
        <taxon>Peduoviridae</taxon>
        <taxon>Maltschvirus</taxon>
        <taxon>Maltschvirus maltsch</taxon>
    </lineage>
</organism>
<dbReference type="GO" id="GO:0030430">
    <property type="term" value="C:host cell cytoplasm"/>
    <property type="evidence" value="ECO:0007669"/>
    <property type="project" value="UniProtKB-SubCell"/>
</dbReference>
<evidence type="ECO:0000256" key="2">
    <source>
        <dbReference type="ARBA" id="ARBA00022529"/>
    </source>
</evidence>
<dbReference type="PANTHER" id="PTHR38107">
    <property type="match status" value="1"/>
</dbReference>
<evidence type="ECO:0000256" key="9">
    <source>
        <dbReference type="ARBA" id="ARBA00023295"/>
    </source>
</evidence>
<dbReference type="Gene3D" id="1.10.530.40">
    <property type="match status" value="1"/>
</dbReference>
<keyword evidence="4 10" id="KW-0081">Bacteriolytic enzyme</keyword>
<dbReference type="SUPFAM" id="SSF53955">
    <property type="entry name" value="Lysozyme-like"/>
    <property type="match status" value="1"/>
</dbReference>
<sequence>MKFSKEGFQLLSLFESFRSESYQDEGGVWTIGYGHTKGVSKESKPISKNEAFQFAREDIEAVEKFLSFHLPTLTQKQFDALVSFIFNIGLHAFENSMMYKDCLLAGKMDYAADEFDEWIYVKRKISKGLKRRRAIEKKMFIGRHTYEELIHLWKKGII</sequence>
<evidence type="ECO:0000313" key="12">
    <source>
        <dbReference type="EMBL" id="CAB4126550.1"/>
    </source>
</evidence>
<dbReference type="InterPro" id="IPR002196">
    <property type="entry name" value="Glyco_hydro_24"/>
</dbReference>